<dbReference type="GO" id="GO:0008270">
    <property type="term" value="F:zinc ion binding"/>
    <property type="evidence" value="ECO:0007669"/>
    <property type="project" value="UniProtKB-KW"/>
</dbReference>
<dbReference type="PANTHER" id="PTHR45729">
    <property type="entry name" value="RABPHILIN, ISOFORM A"/>
    <property type="match status" value="1"/>
</dbReference>
<dbReference type="OrthoDB" id="270970at2759"/>
<dbReference type="InterPro" id="IPR000008">
    <property type="entry name" value="C2_dom"/>
</dbReference>
<evidence type="ECO:0000256" key="4">
    <source>
        <dbReference type="ARBA" id="ARBA00022833"/>
    </source>
</evidence>
<evidence type="ECO:0000259" key="9">
    <source>
        <dbReference type="PROSITE" id="PS50916"/>
    </source>
</evidence>
<organism evidence="10 11">
    <name type="scientific">Dimorphilus gyrociliatus</name>
    <dbReference type="NCBI Taxonomy" id="2664684"/>
    <lineage>
        <taxon>Eukaryota</taxon>
        <taxon>Metazoa</taxon>
        <taxon>Spiralia</taxon>
        <taxon>Lophotrochozoa</taxon>
        <taxon>Annelida</taxon>
        <taxon>Polychaeta</taxon>
        <taxon>Polychaeta incertae sedis</taxon>
        <taxon>Dinophilidae</taxon>
        <taxon>Dimorphilus</taxon>
    </lineage>
</organism>
<dbReference type="PRINTS" id="PR00360">
    <property type="entry name" value="C2DOMAIN"/>
</dbReference>
<feature type="compositionally biased region" description="Low complexity" evidence="6">
    <location>
        <begin position="306"/>
        <end position="321"/>
    </location>
</feature>
<dbReference type="GO" id="GO:0017158">
    <property type="term" value="P:regulation of calcium ion-dependent exocytosis"/>
    <property type="evidence" value="ECO:0007669"/>
    <property type="project" value="TreeGrafter"/>
</dbReference>
<comment type="caution">
    <text evidence="10">The sequence shown here is derived from an EMBL/GenBank/DDBJ whole genome shotgun (WGS) entry which is preliminary data.</text>
</comment>
<dbReference type="InterPro" id="IPR010911">
    <property type="entry name" value="Rab_BD"/>
</dbReference>
<dbReference type="PROSITE" id="PS50178">
    <property type="entry name" value="ZF_FYVE"/>
    <property type="match status" value="1"/>
</dbReference>
<dbReference type="GO" id="GO:0031267">
    <property type="term" value="F:small GTPase binding"/>
    <property type="evidence" value="ECO:0007669"/>
    <property type="project" value="InterPro"/>
</dbReference>
<feature type="domain" description="C2" evidence="7">
    <location>
        <begin position="455"/>
        <end position="578"/>
    </location>
</feature>
<evidence type="ECO:0000256" key="5">
    <source>
        <dbReference type="PROSITE-ProRule" id="PRU00091"/>
    </source>
</evidence>
<feature type="domain" description="RabBD" evidence="9">
    <location>
        <begin position="37"/>
        <end position="160"/>
    </location>
</feature>
<evidence type="ECO:0000313" key="10">
    <source>
        <dbReference type="EMBL" id="CAD5120908.1"/>
    </source>
</evidence>
<dbReference type="GO" id="GO:0006886">
    <property type="term" value="P:intracellular protein transport"/>
    <property type="evidence" value="ECO:0007669"/>
    <property type="project" value="InterPro"/>
</dbReference>
<name>A0A7I8VYC8_9ANNE</name>
<dbReference type="GO" id="GO:0061669">
    <property type="term" value="P:spontaneous neurotransmitter secretion"/>
    <property type="evidence" value="ECO:0007669"/>
    <property type="project" value="TreeGrafter"/>
</dbReference>
<evidence type="ECO:0000256" key="6">
    <source>
        <dbReference type="SAM" id="MobiDB-lite"/>
    </source>
</evidence>
<feature type="compositionally biased region" description="Polar residues" evidence="6">
    <location>
        <begin position="182"/>
        <end position="194"/>
    </location>
</feature>
<dbReference type="InterPro" id="IPR001565">
    <property type="entry name" value="Synaptotagmin"/>
</dbReference>
<feature type="region of interest" description="Disordered" evidence="6">
    <location>
        <begin position="168"/>
        <end position="232"/>
    </location>
</feature>
<evidence type="ECO:0000313" key="11">
    <source>
        <dbReference type="Proteomes" id="UP000549394"/>
    </source>
</evidence>
<dbReference type="Gene3D" id="3.30.40.10">
    <property type="entry name" value="Zinc/RING finger domain, C3HC4 (zinc finger)"/>
    <property type="match status" value="1"/>
</dbReference>
<feature type="compositionally biased region" description="Acidic residues" evidence="6">
    <location>
        <begin position="215"/>
        <end position="226"/>
    </location>
</feature>
<dbReference type="InterPro" id="IPR017455">
    <property type="entry name" value="Znf_FYVE-rel"/>
</dbReference>
<dbReference type="PROSITE" id="PS50916">
    <property type="entry name" value="RABBD"/>
    <property type="match status" value="1"/>
</dbReference>
<dbReference type="SUPFAM" id="SSF57903">
    <property type="entry name" value="FYVE/PHD zinc finger"/>
    <property type="match status" value="1"/>
</dbReference>
<evidence type="ECO:0000259" key="7">
    <source>
        <dbReference type="PROSITE" id="PS50004"/>
    </source>
</evidence>
<dbReference type="PRINTS" id="PR00399">
    <property type="entry name" value="SYNAPTOTAGMN"/>
</dbReference>
<dbReference type="GO" id="GO:0098793">
    <property type="term" value="C:presynapse"/>
    <property type="evidence" value="ECO:0007669"/>
    <property type="project" value="GOC"/>
</dbReference>
<gene>
    <name evidence="10" type="ORF">DGYR_LOCUS8921</name>
</gene>
<keyword evidence="4" id="KW-0862">Zinc</keyword>
<dbReference type="InterPro" id="IPR035892">
    <property type="entry name" value="C2_domain_sf"/>
</dbReference>
<reference evidence="10 11" key="1">
    <citation type="submission" date="2020-08" db="EMBL/GenBank/DDBJ databases">
        <authorList>
            <person name="Hejnol A."/>
        </authorList>
    </citation>
    <scope>NUCLEOTIDE SEQUENCE [LARGE SCALE GENOMIC DNA]</scope>
</reference>
<feature type="compositionally biased region" description="Polar residues" evidence="6">
    <location>
        <begin position="262"/>
        <end position="304"/>
    </location>
</feature>
<keyword evidence="1" id="KW-0479">Metal-binding</keyword>
<protein>
    <submittedName>
        <fullName evidence="10">DgyrCDS9461</fullName>
    </submittedName>
</protein>
<keyword evidence="3 5" id="KW-0863">Zinc-finger</keyword>
<feature type="region of interest" description="Disordered" evidence="6">
    <location>
        <begin position="262"/>
        <end position="322"/>
    </location>
</feature>
<dbReference type="Pfam" id="PF00168">
    <property type="entry name" value="C2"/>
    <property type="match status" value="2"/>
</dbReference>
<dbReference type="Pfam" id="PF02318">
    <property type="entry name" value="FYVE_2"/>
    <property type="match status" value="1"/>
</dbReference>
<dbReference type="InterPro" id="IPR013083">
    <property type="entry name" value="Znf_RING/FYVE/PHD"/>
</dbReference>
<keyword evidence="2" id="KW-0677">Repeat</keyword>
<evidence type="ECO:0000256" key="1">
    <source>
        <dbReference type="ARBA" id="ARBA00022723"/>
    </source>
</evidence>
<dbReference type="GO" id="GO:0006887">
    <property type="term" value="P:exocytosis"/>
    <property type="evidence" value="ECO:0007669"/>
    <property type="project" value="TreeGrafter"/>
</dbReference>
<dbReference type="PROSITE" id="PS50004">
    <property type="entry name" value="C2"/>
    <property type="match status" value="2"/>
</dbReference>
<dbReference type="InterPro" id="IPR041282">
    <property type="entry name" value="FYVE_2"/>
</dbReference>
<dbReference type="InterPro" id="IPR011011">
    <property type="entry name" value="Znf_FYVE_PHD"/>
</dbReference>
<evidence type="ECO:0000259" key="8">
    <source>
        <dbReference type="PROSITE" id="PS50178"/>
    </source>
</evidence>
<keyword evidence="11" id="KW-1185">Reference proteome</keyword>
<evidence type="ECO:0000256" key="3">
    <source>
        <dbReference type="ARBA" id="ARBA00022771"/>
    </source>
</evidence>
<accession>A0A7I8VYC8</accession>
<sequence length="598" mass="67937">MSINTEKRSSRWVCPNDRQLALRAQLGAGWSMHAADQKQSSTISEDEHAQIMRVIEKANNLDNSEALRVGKLVDRLDNIKRSAMGNGSNECILCAQTFGILSSATAIVCIDCKKNVCTECCINLQNGNKQSKKNVKVYLCKICAESRELWKRSGAWFFKSIPNYVLPPPKKTESRRGRSWRPITSTNEETSNSDKVGKEKNDYVIVKQIRRERSEDSDDDDDDFDEVDKTESAKSFKVDAEFETNGSTTTAVSNQQQSLASLTSDYVTESNQSSPSASKGNESRRSVTSVCSSESPPSTESGKTASDLSSLHSLNESSGSSGTIELSLGYNPSRKCFTCHVIAAYNLRAIADIYAVLKLEPNFSKVVTHRSSVQKRTLNPRWNEMFQFQEIGRNDLDKRFLEIHLFDQNAAASSNFIGQASIALKDIRHEKQQVYKLKLSDRKFSVPKSERFLPHRGEIEIVLTYKKEPKAQLIIRIIQCRHLVAMDKNGLSDPYVKLYLKKRGDRDKKSKHKTSIKKKTLNPVYDEEFRYYDSKGEELFKKSLEVTVWDHDLGSYNDFIGCINFGQDTCKDTRDHWMMAFENPNMEIKKWHILQPKS</sequence>
<proteinExistence type="predicted"/>
<dbReference type="EMBL" id="CAJFCJ010000013">
    <property type="protein sequence ID" value="CAD5120908.1"/>
    <property type="molecule type" value="Genomic_DNA"/>
</dbReference>
<dbReference type="Gene3D" id="2.60.40.150">
    <property type="entry name" value="C2 domain"/>
    <property type="match status" value="2"/>
</dbReference>
<feature type="domain" description="C2" evidence="7">
    <location>
        <begin position="320"/>
        <end position="437"/>
    </location>
</feature>
<dbReference type="InterPro" id="IPR043566">
    <property type="entry name" value="Rabphilin/DOC2/Noc2"/>
</dbReference>
<dbReference type="AlphaFoldDB" id="A0A7I8VYC8"/>
<dbReference type="Proteomes" id="UP000549394">
    <property type="component" value="Unassembled WGS sequence"/>
</dbReference>
<evidence type="ECO:0000256" key="2">
    <source>
        <dbReference type="ARBA" id="ARBA00022737"/>
    </source>
</evidence>
<dbReference type="GO" id="GO:0016020">
    <property type="term" value="C:membrane"/>
    <property type="evidence" value="ECO:0007669"/>
    <property type="project" value="InterPro"/>
</dbReference>
<feature type="domain" description="FYVE-type" evidence="8">
    <location>
        <begin position="85"/>
        <end position="148"/>
    </location>
</feature>
<dbReference type="PANTHER" id="PTHR45729:SF6">
    <property type="entry name" value="RABPHILIN, ISOFORM A"/>
    <property type="match status" value="1"/>
</dbReference>
<dbReference type="SMART" id="SM00239">
    <property type="entry name" value="C2"/>
    <property type="match status" value="2"/>
</dbReference>
<dbReference type="SUPFAM" id="SSF49562">
    <property type="entry name" value="C2 domain (Calcium/lipid-binding domain, CaLB)"/>
    <property type="match status" value="2"/>
</dbReference>